<feature type="transmembrane region" description="Helical" evidence="1">
    <location>
        <begin position="78"/>
        <end position="96"/>
    </location>
</feature>
<protein>
    <recommendedName>
        <fullName evidence="2">Endonuclease/exonuclease/phosphatase domain-containing protein</fullName>
    </recommendedName>
</protein>
<sequence length="332" mass="34481">MRRPAPSPNIVGRAGAVAAWAGVTAWGLWAALRYAGGDRLPGLGAPSSQLLAFTPYAAAAAPLPVLVALVLRRWWAALAATVVAAALALAVLPRAVGGGDPAARGPVVRVLTANLLLGRADPARIVDLVRRSGVDVLSLQELTPEARDRLDRAGLTRLLPHAAVDARPGGSGTGLYARHPLRALQSPSGMSTATPQAEVALPGGRRATVTAVHPVPPLTAAAFRQWRHDLAELPAAAAAARSGGTDAVRILAGDFNATLDHASLRRLIERGYADAADRVGAGLVPTWGLGSSRPPLAIDHVLVDRRCAVRRVAVHDLPGSDHRAVYAEIRLP</sequence>
<dbReference type="EMBL" id="BAABDO010000096">
    <property type="protein sequence ID" value="GAA4151739.1"/>
    <property type="molecule type" value="Genomic_DNA"/>
</dbReference>
<name>A0ABP7ZAJ1_9ACTN</name>
<accession>A0ABP7ZAJ1</accession>
<dbReference type="Pfam" id="PF03372">
    <property type="entry name" value="Exo_endo_phos"/>
    <property type="match status" value="1"/>
</dbReference>
<keyword evidence="1" id="KW-1133">Transmembrane helix</keyword>
<keyword evidence="1" id="KW-0812">Transmembrane</keyword>
<reference evidence="4" key="1">
    <citation type="journal article" date="2019" name="Int. J. Syst. Evol. Microbiol.">
        <title>The Global Catalogue of Microorganisms (GCM) 10K type strain sequencing project: providing services to taxonomists for standard genome sequencing and annotation.</title>
        <authorList>
            <consortium name="The Broad Institute Genomics Platform"/>
            <consortium name="The Broad Institute Genome Sequencing Center for Infectious Disease"/>
            <person name="Wu L."/>
            <person name="Ma J."/>
        </authorList>
    </citation>
    <scope>NUCLEOTIDE SEQUENCE [LARGE SCALE GENOMIC DNA]</scope>
    <source>
        <strain evidence="4">JCM 17316</strain>
    </source>
</reference>
<feature type="transmembrane region" description="Helical" evidence="1">
    <location>
        <begin position="52"/>
        <end position="71"/>
    </location>
</feature>
<evidence type="ECO:0000259" key="2">
    <source>
        <dbReference type="Pfam" id="PF03372"/>
    </source>
</evidence>
<gene>
    <name evidence="3" type="ORF">GCM10022416_49330</name>
</gene>
<keyword evidence="4" id="KW-1185">Reference proteome</keyword>
<dbReference type="RefSeq" id="WP_345023971.1">
    <property type="nucleotide sequence ID" value="NZ_BAABDO010000096.1"/>
</dbReference>
<evidence type="ECO:0000313" key="3">
    <source>
        <dbReference type="EMBL" id="GAA4151739.1"/>
    </source>
</evidence>
<proteinExistence type="predicted"/>
<evidence type="ECO:0000313" key="4">
    <source>
        <dbReference type="Proteomes" id="UP001500266"/>
    </source>
</evidence>
<dbReference type="InterPro" id="IPR005135">
    <property type="entry name" value="Endo/exonuclease/phosphatase"/>
</dbReference>
<keyword evidence="1" id="KW-0472">Membrane</keyword>
<dbReference type="InterPro" id="IPR036691">
    <property type="entry name" value="Endo/exonu/phosph_ase_sf"/>
</dbReference>
<comment type="caution">
    <text evidence="3">The sequence shown here is derived from an EMBL/GenBank/DDBJ whole genome shotgun (WGS) entry which is preliminary data.</text>
</comment>
<evidence type="ECO:0000256" key="1">
    <source>
        <dbReference type="SAM" id="Phobius"/>
    </source>
</evidence>
<organism evidence="3 4">
    <name type="scientific">Actinomadura keratinilytica</name>
    <dbReference type="NCBI Taxonomy" id="547461"/>
    <lineage>
        <taxon>Bacteria</taxon>
        <taxon>Bacillati</taxon>
        <taxon>Actinomycetota</taxon>
        <taxon>Actinomycetes</taxon>
        <taxon>Streptosporangiales</taxon>
        <taxon>Thermomonosporaceae</taxon>
        <taxon>Actinomadura</taxon>
    </lineage>
</organism>
<feature type="domain" description="Endonuclease/exonuclease/phosphatase" evidence="2">
    <location>
        <begin position="111"/>
        <end position="322"/>
    </location>
</feature>
<dbReference type="Gene3D" id="3.60.10.10">
    <property type="entry name" value="Endonuclease/exonuclease/phosphatase"/>
    <property type="match status" value="1"/>
</dbReference>
<feature type="transmembrane region" description="Helical" evidence="1">
    <location>
        <begin position="12"/>
        <end position="32"/>
    </location>
</feature>
<dbReference type="SUPFAM" id="SSF56219">
    <property type="entry name" value="DNase I-like"/>
    <property type="match status" value="1"/>
</dbReference>
<dbReference type="Proteomes" id="UP001500266">
    <property type="component" value="Unassembled WGS sequence"/>
</dbReference>